<dbReference type="PROSITE" id="PS00107">
    <property type="entry name" value="PROTEIN_KINASE_ATP"/>
    <property type="match status" value="1"/>
</dbReference>
<evidence type="ECO:0000259" key="7">
    <source>
        <dbReference type="PROSITE" id="PS50011"/>
    </source>
</evidence>
<dbReference type="GO" id="GO:0005524">
    <property type="term" value="F:ATP binding"/>
    <property type="evidence" value="ECO:0007669"/>
    <property type="project" value="UniProtKB-UniRule"/>
</dbReference>
<keyword evidence="6" id="KW-0723">Serine/threonine-protein kinase</keyword>
<feature type="domain" description="Protein kinase" evidence="7">
    <location>
        <begin position="4"/>
        <end position="267"/>
    </location>
</feature>
<name>A0A5N6QLW2_9ROSI</name>
<dbReference type="GO" id="GO:0004674">
    <property type="term" value="F:protein serine/threonine kinase activity"/>
    <property type="evidence" value="ECO:0007669"/>
    <property type="project" value="UniProtKB-KW"/>
</dbReference>
<dbReference type="OrthoDB" id="25592at2759"/>
<dbReference type="PANTHER" id="PTHR48011">
    <property type="entry name" value="CCR4-NOT TRANSCRIPTIONAL COMPLEX SUBUNIT CAF120-RELATED"/>
    <property type="match status" value="1"/>
</dbReference>
<keyword evidence="3" id="KW-0418">Kinase</keyword>
<gene>
    <name evidence="8" type="ORF">FH972_004658</name>
</gene>
<proteinExistence type="inferred from homology"/>
<dbReference type="InterPro" id="IPR017441">
    <property type="entry name" value="Protein_kinase_ATP_BS"/>
</dbReference>
<dbReference type="InterPro" id="IPR052751">
    <property type="entry name" value="Plant_MAPKKK"/>
</dbReference>
<evidence type="ECO:0000256" key="6">
    <source>
        <dbReference type="RuleBase" id="RU000304"/>
    </source>
</evidence>
<dbReference type="GO" id="GO:0007165">
    <property type="term" value="P:signal transduction"/>
    <property type="evidence" value="ECO:0007669"/>
    <property type="project" value="TreeGrafter"/>
</dbReference>
<organism evidence="8 9">
    <name type="scientific">Carpinus fangiana</name>
    <dbReference type="NCBI Taxonomy" id="176857"/>
    <lineage>
        <taxon>Eukaryota</taxon>
        <taxon>Viridiplantae</taxon>
        <taxon>Streptophyta</taxon>
        <taxon>Embryophyta</taxon>
        <taxon>Tracheophyta</taxon>
        <taxon>Spermatophyta</taxon>
        <taxon>Magnoliopsida</taxon>
        <taxon>eudicotyledons</taxon>
        <taxon>Gunneridae</taxon>
        <taxon>Pentapetalae</taxon>
        <taxon>rosids</taxon>
        <taxon>fabids</taxon>
        <taxon>Fagales</taxon>
        <taxon>Betulaceae</taxon>
        <taxon>Carpinus</taxon>
    </lineage>
</organism>
<dbReference type="InterPro" id="IPR011009">
    <property type="entry name" value="Kinase-like_dom_sf"/>
</dbReference>
<dbReference type="InterPro" id="IPR000719">
    <property type="entry name" value="Prot_kinase_dom"/>
</dbReference>
<keyword evidence="1" id="KW-0808">Transferase</keyword>
<sequence>MAMWQRRRVLGKGTYGTVFLAEPTDPTAPPIAVKTCPIAKSSSLHLEERVLARLRGCPDIVSCLGSSLTVEDGTGLYNLFLEYAAGGTLADLIKKESGLCERDMRRYVRMILRGLCSVHGKGMVHCDLKPSNILVFPGEGGVLNADRLKIADFGLAKEGKEEMGFWGLNFRGTPFYMSPESVASGDIGPALDIWSLGCILVEMVTGKPALWKYRNLDPLNLLLVIAKQSPGIPEGLSEDGKDFLRNCFAMNPCQRWTAKMLLNHPFVSRPMYGKTPDEPPASPKSPWDLCPSSDALPPPGWCSFTPSDHNSEQSLLDPSASLPPPGWCSFSTTDSAPSASSGSRQPFGGNSAVMYFMGMAESSKYFVGEV</sequence>
<keyword evidence="2 5" id="KW-0547">Nucleotide-binding</keyword>
<feature type="binding site" evidence="5">
    <location>
        <position position="34"/>
    </location>
    <ligand>
        <name>ATP</name>
        <dbReference type="ChEBI" id="CHEBI:30616"/>
    </ligand>
</feature>
<dbReference type="Pfam" id="PF00069">
    <property type="entry name" value="Pkinase"/>
    <property type="match status" value="1"/>
</dbReference>
<evidence type="ECO:0000256" key="1">
    <source>
        <dbReference type="ARBA" id="ARBA00022679"/>
    </source>
</evidence>
<dbReference type="PROSITE" id="PS50011">
    <property type="entry name" value="PROTEIN_KINASE_DOM"/>
    <property type="match status" value="1"/>
</dbReference>
<evidence type="ECO:0000313" key="8">
    <source>
        <dbReference type="EMBL" id="KAE8008115.1"/>
    </source>
</evidence>
<dbReference type="PROSITE" id="PS00108">
    <property type="entry name" value="PROTEIN_KINASE_ST"/>
    <property type="match status" value="1"/>
</dbReference>
<evidence type="ECO:0000256" key="2">
    <source>
        <dbReference type="ARBA" id="ARBA00022741"/>
    </source>
</evidence>
<dbReference type="CDD" id="cd06606">
    <property type="entry name" value="STKc_MAPKKK"/>
    <property type="match status" value="1"/>
</dbReference>
<comment type="similarity">
    <text evidence="6">Belongs to the protein kinase superfamily.</text>
</comment>
<keyword evidence="4 5" id="KW-0067">ATP-binding</keyword>
<dbReference type="PANTHER" id="PTHR48011:SF51">
    <property type="entry name" value="PROTEIN KINASE SUPERFAMILY PROTEIN"/>
    <property type="match status" value="1"/>
</dbReference>
<evidence type="ECO:0000256" key="3">
    <source>
        <dbReference type="ARBA" id="ARBA00022777"/>
    </source>
</evidence>
<dbReference type="Proteomes" id="UP000327013">
    <property type="component" value="Chromosome 2"/>
</dbReference>
<reference evidence="8 9" key="1">
    <citation type="submission" date="2019-06" db="EMBL/GenBank/DDBJ databases">
        <title>A chromosomal-level reference genome of Carpinus fangiana (Coryloideae, Betulaceae).</title>
        <authorList>
            <person name="Yang X."/>
            <person name="Wang Z."/>
            <person name="Zhang L."/>
            <person name="Hao G."/>
            <person name="Liu J."/>
            <person name="Yang Y."/>
        </authorList>
    </citation>
    <scope>NUCLEOTIDE SEQUENCE [LARGE SCALE GENOMIC DNA]</scope>
    <source>
        <strain evidence="8">Cfa_2016G</strain>
        <tissue evidence="8">Leaf</tissue>
    </source>
</reference>
<dbReference type="EMBL" id="CM017322">
    <property type="protein sequence ID" value="KAE8008115.1"/>
    <property type="molecule type" value="Genomic_DNA"/>
</dbReference>
<dbReference type="AlphaFoldDB" id="A0A5N6QLW2"/>
<dbReference type="InterPro" id="IPR008271">
    <property type="entry name" value="Ser/Thr_kinase_AS"/>
</dbReference>
<accession>A0A5N6QLW2</accession>
<protein>
    <recommendedName>
        <fullName evidence="7">Protein kinase domain-containing protein</fullName>
    </recommendedName>
</protein>
<evidence type="ECO:0000256" key="4">
    <source>
        <dbReference type="ARBA" id="ARBA00022840"/>
    </source>
</evidence>
<dbReference type="SUPFAM" id="SSF56112">
    <property type="entry name" value="Protein kinase-like (PK-like)"/>
    <property type="match status" value="1"/>
</dbReference>
<dbReference type="Gene3D" id="1.10.510.10">
    <property type="entry name" value="Transferase(Phosphotransferase) domain 1"/>
    <property type="match status" value="1"/>
</dbReference>
<evidence type="ECO:0000313" key="9">
    <source>
        <dbReference type="Proteomes" id="UP000327013"/>
    </source>
</evidence>
<keyword evidence="9" id="KW-1185">Reference proteome</keyword>
<dbReference type="SMART" id="SM00220">
    <property type="entry name" value="S_TKc"/>
    <property type="match status" value="1"/>
</dbReference>
<evidence type="ECO:0000256" key="5">
    <source>
        <dbReference type="PROSITE-ProRule" id="PRU10141"/>
    </source>
</evidence>